<reference evidence="2 3" key="1">
    <citation type="journal article" date="2014" name="Nat. Genet.">
        <title>Genome and transcriptome of the porcine whipworm Trichuris suis.</title>
        <authorList>
            <person name="Jex A.R."/>
            <person name="Nejsum P."/>
            <person name="Schwarz E.M."/>
            <person name="Hu L."/>
            <person name="Young N.D."/>
            <person name="Hall R.S."/>
            <person name="Korhonen P.K."/>
            <person name="Liao S."/>
            <person name="Thamsborg S."/>
            <person name="Xia J."/>
            <person name="Xu P."/>
            <person name="Wang S."/>
            <person name="Scheerlinck J.P."/>
            <person name="Hofmann A."/>
            <person name="Sternberg P.W."/>
            <person name="Wang J."/>
            <person name="Gasser R.B."/>
        </authorList>
    </citation>
    <scope>NUCLEOTIDE SEQUENCE [LARGE SCALE GENOMIC DNA]</scope>
    <source>
        <strain evidence="2">DCEP-RM93F</strain>
        <strain evidence="1">DCEP-RM93M</strain>
    </source>
</reference>
<dbReference type="EMBL" id="KL364398">
    <property type="protein sequence ID" value="KFD44833.1"/>
    <property type="molecule type" value="Genomic_DNA"/>
</dbReference>
<evidence type="ECO:0000313" key="2">
    <source>
        <dbReference type="EMBL" id="KFD62966.1"/>
    </source>
</evidence>
<evidence type="ECO:0000313" key="3">
    <source>
        <dbReference type="Proteomes" id="UP000030764"/>
    </source>
</evidence>
<dbReference type="Proteomes" id="UP000030764">
    <property type="component" value="Unassembled WGS sequence"/>
</dbReference>
<sequence length="63" mass="7139">MSFKLRVPAVRKGLDVTGPQVGTVDTSNWQMRRTKENVTSPHYATRHLCHTGRSVDFTLPVEE</sequence>
<dbReference type="Proteomes" id="UP000030758">
    <property type="component" value="Unassembled WGS sequence"/>
</dbReference>
<name>A0A085N0H0_9BILA</name>
<gene>
    <name evidence="1" type="ORF">M513_14290</name>
    <name evidence="2" type="ORF">M514_14290</name>
</gene>
<organism evidence="2">
    <name type="scientific">Trichuris suis</name>
    <name type="common">pig whipworm</name>
    <dbReference type="NCBI Taxonomy" id="68888"/>
    <lineage>
        <taxon>Eukaryota</taxon>
        <taxon>Metazoa</taxon>
        <taxon>Ecdysozoa</taxon>
        <taxon>Nematoda</taxon>
        <taxon>Enoplea</taxon>
        <taxon>Dorylaimia</taxon>
        <taxon>Trichinellida</taxon>
        <taxon>Trichuridae</taxon>
        <taxon>Trichuris</taxon>
    </lineage>
</organism>
<dbReference type="AlphaFoldDB" id="A0A085N0H0"/>
<keyword evidence="3" id="KW-1185">Reference proteome</keyword>
<dbReference type="EMBL" id="KL367584">
    <property type="protein sequence ID" value="KFD62966.1"/>
    <property type="molecule type" value="Genomic_DNA"/>
</dbReference>
<protein>
    <submittedName>
        <fullName evidence="2">Uncharacterized protein</fullName>
    </submittedName>
</protein>
<evidence type="ECO:0000313" key="1">
    <source>
        <dbReference type="EMBL" id="KFD44833.1"/>
    </source>
</evidence>
<proteinExistence type="predicted"/>
<accession>A0A085N0H0</accession>